<dbReference type="GO" id="GO:0098542">
    <property type="term" value="P:defense response to other organism"/>
    <property type="evidence" value="ECO:0007669"/>
    <property type="project" value="TreeGrafter"/>
</dbReference>
<dbReference type="InterPro" id="IPR044974">
    <property type="entry name" value="Disease_R_plants"/>
</dbReference>
<dbReference type="InterPro" id="IPR027417">
    <property type="entry name" value="P-loop_NTPase"/>
</dbReference>
<dbReference type="OrthoDB" id="745875at2759"/>
<dbReference type="InterPro" id="IPR042197">
    <property type="entry name" value="Apaf_helical"/>
</dbReference>
<name>A0A8T3BMF0_DENNO</name>
<keyword evidence="2" id="KW-1185">Reference proteome</keyword>
<dbReference type="SUPFAM" id="SSF52540">
    <property type="entry name" value="P-loop containing nucleoside triphosphate hydrolases"/>
    <property type="match status" value="1"/>
</dbReference>
<gene>
    <name evidence="1" type="ORF">KFK09_010240</name>
</gene>
<dbReference type="Gene3D" id="1.10.8.430">
    <property type="entry name" value="Helical domain of apoptotic protease-activating factors"/>
    <property type="match status" value="1"/>
</dbReference>
<organism evidence="1 2">
    <name type="scientific">Dendrobium nobile</name>
    <name type="common">Orchid</name>
    <dbReference type="NCBI Taxonomy" id="94219"/>
    <lineage>
        <taxon>Eukaryota</taxon>
        <taxon>Viridiplantae</taxon>
        <taxon>Streptophyta</taxon>
        <taxon>Embryophyta</taxon>
        <taxon>Tracheophyta</taxon>
        <taxon>Spermatophyta</taxon>
        <taxon>Magnoliopsida</taxon>
        <taxon>Liliopsida</taxon>
        <taxon>Asparagales</taxon>
        <taxon>Orchidaceae</taxon>
        <taxon>Epidendroideae</taxon>
        <taxon>Malaxideae</taxon>
        <taxon>Dendrobiinae</taxon>
        <taxon>Dendrobium</taxon>
    </lineage>
</organism>
<dbReference type="AlphaFoldDB" id="A0A8T3BMF0"/>
<dbReference type="GO" id="GO:0043531">
    <property type="term" value="F:ADP binding"/>
    <property type="evidence" value="ECO:0007669"/>
    <property type="project" value="InterPro"/>
</dbReference>
<dbReference type="EMBL" id="JAGYWB010000008">
    <property type="protein sequence ID" value="KAI0514205.1"/>
    <property type="molecule type" value="Genomic_DNA"/>
</dbReference>
<comment type="caution">
    <text evidence="1">The sequence shown here is derived from an EMBL/GenBank/DDBJ whole genome shotgun (WGS) entry which is preliminary data.</text>
</comment>
<dbReference type="PANTHER" id="PTHR23155:SF1045">
    <property type="entry name" value="OS12G0204800 PROTEIN"/>
    <property type="match status" value="1"/>
</dbReference>
<protein>
    <submittedName>
        <fullName evidence="1">Uncharacterized protein</fullName>
    </submittedName>
</protein>
<dbReference type="SMR" id="A0A8T3BMF0"/>
<accession>A0A8T3BMF0</accession>
<reference evidence="1" key="1">
    <citation type="journal article" date="2022" name="Front. Genet.">
        <title>Chromosome-Scale Assembly of the Dendrobium nobile Genome Provides Insights Into the Molecular Mechanism of the Biosynthesis of the Medicinal Active Ingredient of Dendrobium.</title>
        <authorList>
            <person name="Xu Q."/>
            <person name="Niu S.-C."/>
            <person name="Li K.-L."/>
            <person name="Zheng P.-J."/>
            <person name="Zhang X.-J."/>
            <person name="Jia Y."/>
            <person name="Liu Y."/>
            <person name="Niu Y.-X."/>
            <person name="Yu L.-H."/>
            <person name="Chen D.-F."/>
            <person name="Zhang G.-Q."/>
        </authorList>
    </citation>
    <scope>NUCLEOTIDE SEQUENCE</scope>
    <source>
        <tissue evidence="1">Leaf</tissue>
    </source>
</reference>
<sequence>MAKKFLLVLGDICENDEKQDKSKWEELGPWAYGSFGSGILVITRMDSVVLTIAKVIKKNKETFKLQGLEEDQCLKLLNSHVFAVVENPNDYKRLRSIAGERVKELSGSPLAVKVSGDVLNSSLVERHWTKVLNIDFVSPKLGQDDIFHILRLSCMFLPKHL</sequence>
<evidence type="ECO:0000313" key="2">
    <source>
        <dbReference type="Proteomes" id="UP000829196"/>
    </source>
</evidence>
<dbReference type="PANTHER" id="PTHR23155">
    <property type="entry name" value="DISEASE RESISTANCE PROTEIN RP"/>
    <property type="match status" value="1"/>
</dbReference>
<proteinExistence type="predicted"/>
<evidence type="ECO:0000313" key="1">
    <source>
        <dbReference type="EMBL" id="KAI0514205.1"/>
    </source>
</evidence>
<dbReference type="Proteomes" id="UP000829196">
    <property type="component" value="Unassembled WGS sequence"/>
</dbReference>